<organism evidence="3 4">
    <name type="scientific">Flavobacterium cellulosilyticum</name>
    <dbReference type="NCBI Taxonomy" id="2541731"/>
    <lineage>
        <taxon>Bacteria</taxon>
        <taxon>Pseudomonadati</taxon>
        <taxon>Bacteroidota</taxon>
        <taxon>Flavobacteriia</taxon>
        <taxon>Flavobacteriales</taxon>
        <taxon>Flavobacteriaceae</taxon>
        <taxon>Flavobacterium</taxon>
    </lineage>
</organism>
<name>A0A4R5CEM7_9FLAO</name>
<dbReference type="InterPro" id="IPR039329">
    <property type="entry name" value="SIAE"/>
</dbReference>
<evidence type="ECO:0000313" key="4">
    <source>
        <dbReference type="Proteomes" id="UP000295479"/>
    </source>
</evidence>
<dbReference type="PANTHER" id="PTHR22901">
    <property type="entry name" value="SIALATE O-ACETYLESTERASE"/>
    <property type="match status" value="1"/>
</dbReference>
<protein>
    <submittedName>
        <fullName evidence="3">Sialate O-acetylesterase</fullName>
    </submittedName>
</protein>
<dbReference type="InterPro" id="IPR036514">
    <property type="entry name" value="SGNH_hydro_sf"/>
</dbReference>
<evidence type="ECO:0000259" key="2">
    <source>
        <dbReference type="Pfam" id="PF03629"/>
    </source>
</evidence>
<dbReference type="AlphaFoldDB" id="A0A4R5CEM7"/>
<dbReference type="OrthoDB" id="9816001at2"/>
<dbReference type="RefSeq" id="WP_132002355.1">
    <property type="nucleotide sequence ID" value="NZ_SMFK01000002.1"/>
</dbReference>
<keyword evidence="4" id="KW-1185">Reference proteome</keyword>
<comment type="caution">
    <text evidence="3">The sequence shown here is derived from an EMBL/GenBank/DDBJ whole genome shotgun (WGS) entry which is preliminary data.</text>
</comment>
<evidence type="ECO:0000256" key="1">
    <source>
        <dbReference type="ARBA" id="ARBA00022801"/>
    </source>
</evidence>
<evidence type="ECO:0000313" key="3">
    <source>
        <dbReference type="EMBL" id="TDD98538.1"/>
    </source>
</evidence>
<dbReference type="Gene3D" id="3.40.50.1110">
    <property type="entry name" value="SGNH hydrolase"/>
    <property type="match status" value="1"/>
</dbReference>
<dbReference type="PANTHER" id="PTHR22901:SF0">
    <property type="entry name" value="SIALATE O-ACETYLESTERASE"/>
    <property type="match status" value="1"/>
</dbReference>
<feature type="domain" description="Sialate O-acetylesterase" evidence="2">
    <location>
        <begin position="108"/>
        <end position="336"/>
    </location>
</feature>
<dbReference type="Pfam" id="PF03629">
    <property type="entry name" value="SASA"/>
    <property type="match status" value="1"/>
</dbReference>
<dbReference type="Proteomes" id="UP000295479">
    <property type="component" value="Unassembled WGS sequence"/>
</dbReference>
<dbReference type="GO" id="GO:0001681">
    <property type="term" value="F:sialate O-acetylesterase activity"/>
    <property type="evidence" value="ECO:0007669"/>
    <property type="project" value="InterPro"/>
</dbReference>
<accession>A0A4R5CEM7</accession>
<dbReference type="GO" id="GO:0005975">
    <property type="term" value="P:carbohydrate metabolic process"/>
    <property type="evidence" value="ECO:0007669"/>
    <property type="project" value="TreeGrafter"/>
</dbReference>
<dbReference type="EMBL" id="SMFK01000002">
    <property type="protein sequence ID" value="TDD98538.1"/>
    <property type="molecule type" value="Genomic_DNA"/>
</dbReference>
<reference evidence="3 4" key="1">
    <citation type="submission" date="2019-03" db="EMBL/GenBank/DDBJ databases">
        <title>Flavobacterium AR-3-4 sp. nov. isolated from arctic soil.</title>
        <authorList>
            <person name="Chaudhary D.K."/>
        </authorList>
    </citation>
    <scope>NUCLEOTIDE SEQUENCE [LARGE SCALE GENOMIC DNA]</scope>
    <source>
        <strain evidence="3 4">AR-3-4</strain>
    </source>
</reference>
<keyword evidence="1" id="KW-0378">Hydrolase</keyword>
<dbReference type="InterPro" id="IPR005181">
    <property type="entry name" value="SASA"/>
</dbReference>
<proteinExistence type="predicted"/>
<sequence>MKNLFLPLITILCLFSFQGSFAKIKLPGIISSNMVLQRNASVKLWGWAAPGEKITIETSWTVKKIKVVANANGRWEINVLTTLNKEPQTINLKSAESNIKLENILFGEVWVCSGQSNMRQPLKGYTGQPVFDGNKAIATSGNDQIRFFSINENGADTALDTLIKYKKWDNASPELAKDFSAIAYFYGKQLQEILGVPVGLIMTSWGGTKIQPWISKESFAPFLDSNNTKIDAAERFKKAPSAIFNAMINPITSYTIKGILWYQGESNRKEPELYQQLFSAMVKDWRIKWNIGDFPFYYVQIAPNNYVDKSSSQYLREVQLRALNVIPNSGMAVTSDIGSDVAIHPPKKKEVAERLLFMALNKTYGMKDIDYLGPVYKSKELNESSLILTFDNAETGLFCFDKELSDFEIAGADKVFYPAKAEILKGRQVKVSSLDVKKPVAVRYGWKDWFLGSLFDTNLLPASSFRTDDWD</sequence>
<dbReference type="SUPFAM" id="SSF52266">
    <property type="entry name" value="SGNH hydrolase"/>
    <property type="match status" value="1"/>
</dbReference>
<gene>
    <name evidence="3" type="ORF">E0F76_05265</name>
</gene>